<sequence>MAFLLDEVLWIIANCIFELQLCSSMSVLGVNDVRRHVFHVHPKELKNHDQVNREVWESITRQFNKATISHQFKMAPTIVVSRMTPTIAATSRMMSSLDCQSLKKIVVAISTDSFGIICGICMIFEHRVLAYAAQLHRSPPLYYVISTQYAQMRFSVMLRCLTIERIWTTYSVNRAIEILQLAQDKGGQLLHLGAHAVRFSAYNIMIYIPACAVNGQCAYE</sequence>
<name>A0A6A4IAF4_9AGAR</name>
<organism evidence="1 2">
    <name type="scientific">Gymnopus androsaceus JB14</name>
    <dbReference type="NCBI Taxonomy" id="1447944"/>
    <lineage>
        <taxon>Eukaryota</taxon>
        <taxon>Fungi</taxon>
        <taxon>Dikarya</taxon>
        <taxon>Basidiomycota</taxon>
        <taxon>Agaricomycotina</taxon>
        <taxon>Agaricomycetes</taxon>
        <taxon>Agaricomycetidae</taxon>
        <taxon>Agaricales</taxon>
        <taxon>Marasmiineae</taxon>
        <taxon>Omphalotaceae</taxon>
        <taxon>Gymnopus</taxon>
    </lineage>
</organism>
<evidence type="ECO:0000313" key="2">
    <source>
        <dbReference type="Proteomes" id="UP000799118"/>
    </source>
</evidence>
<dbReference type="EMBL" id="ML769394">
    <property type="protein sequence ID" value="KAE9407626.1"/>
    <property type="molecule type" value="Genomic_DNA"/>
</dbReference>
<proteinExistence type="predicted"/>
<accession>A0A6A4IAF4</accession>
<reference evidence="1" key="1">
    <citation type="journal article" date="2019" name="Environ. Microbiol.">
        <title>Fungal ecological strategies reflected in gene transcription - a case study of two litter decomposers.</title>
        <authorList>
            <person name="Barbi F."/>
            <person name="Kohler A."/>
            <person name="Barry K."/>
            <person name="Baskaran P."/>
            <person name="Daum C."/>
            <person name="Fauchery L."/>
            <person name="Ihrmark K."/>
            <person name="Kuo A."/>
            <person name="LaButti K."/>
            <person name="Lipzen A."/>
            <person name="Morin E."/>
            <person name="Grigoriev I.V."/>
            <person name="Henrissat B."/>
            <person name="Lindahl B."/>
            <person name="Martin F."/>
        </authorList>
    </citation>
    <scope>NUCLEOTIDE SEQUENCE</scope>
    <source>
        <strain evidence="1">JB14</strain>
    </source>
</reference>
<dbReference type="Proteomes" id="UP000799118">
    <property type="component" value="Unassembled WGS sequence"/>
</dbReference>
<evidence type="ECO:0000313" key="1">
    <source>
        <dbReference type="EMBL" id="KAE9407626.1"/>
    </source>
</evidence>
<gene>
    <name evidence="1" type="ORF">BT96DRAFT_986281</name>
</gene>
<protein>
    <submittedName>
        <fullName evidence="1">Uncharacterized protein</fullName>
    </submittedName>
</protein>
<keyword evidence="2" id="KW-1185">Reference proteome</keyword>
<dbReference type="AlphaFoldDB" id="A0A6A4IAF4"/>